<evidence type="ECO:0000256" key="3">
    <source>
        <dbReference type="ARBA" id="ARBA00012098"/>
    </source>
</evidence>
<dbReference type="InterPro" id="IPR011051">
    <property type="entry name" value="RmlC_Cupin_sf"/>
</dbReference>
<evidence type="ECO:0000256" key="4">
    <source>
        <dbReference type="ARBA" id="ARBA00019595"/>
    </source>
</evidence>
<dbReference type="Pfam" id="PF00908">
    <property type="entry name" value="dTDP_sugar_isom"/>
    <property type="match status" value="1"/>
</dbReference>
<dbReference type="EMBL" id="CP030057">
    <property type="protein sequence ID" value="QOZ59542.1"/>
    <property type="molecule type" value="Genomic_DNA"/>
</dbReference>
<sequence length="69" mass="7661">MPGKLVSVLKGRILDVAADVRVGSSTLGRHVAFELNDKKSRQLCSFRFTSGDGRLVRLRRLLCKSPYGQ</sequence>
<evidence type="ECO:0000256" key="6">
    <source>
        <dbReference type="ARBA" id="ARBA00031424"/>
    </source>
</evidence>
<evidence type="ECO:0000256" key="2">
    <source>
        <dbReference type="ARBA" id="ARBA00001997"/>
    </source>
</evidence>
<dbReference type="InterPro" id="IPR014710">
    <property type="entry name" value="RmlC-like_jellyroll"/>
</dbReference>
<evidence type="ECO:0000256" key="1">
    <source>
        <dbReference type="ARBA" id="ARBA00001298"/>
    </source>
</evidence>
<evidence type="ECO:0000256" key="5">
    <source>
        <dbReference type="ARBA" id="ARBA00029758"/>
    </source>
</evidence>
<gene>
    <name evidence="8" type="ORF">XH86_12970</name>
</gene>
<dbReference type="RefSeq" id="WP_128969244.1">
    <property type="nucleotide sequence ID" value="NZ_BMHC01000034.1"/>
</dbReference>
<evidence type="ECO:0000313" key="8">
    <source>
        <dbReference type="EMBL" id="QOZ59542.1"/>
    </source>
</evidence>
<reference evidence="8 9" key="1">
    <citation type="submission" date="2018-06" db="EMBL/GenBank/DDBJ databases">
        <title>Comparative genomics of rhizobia nodulating Arachis hypogaea in China.</title>
        <authorList>
            <person name="Li Y."/>
        </authorList>
    </citation>
    <scope>NUCLEOTIDE SEQUENCE [LARGE SCALE GENOMIC DNA]</scope>
    <source>
        <strain evidence="8 9">CCBAU 51658</strain>
    </source>
</reference>
<organism evidence="8 9">
    <name type="scientific">Bradyrhizobium guangdongense</name>
    <dbReference type="NCBI Taxonomy" id="1325090"/>
    <lineage>
        <taxon>Bacteria</taxon>
        <taxon>Pseudomonadati</taxon>
        <taxon>Pseudomonadota</taxon>
        <taxon>Alphaproteobacteria</taxon>
        <taxon>Hyphomicrobiales</taxon>
        <taxon>Nitrobacteraceae</taxon>
        <taxon>Bradyrhizobium</taxon>
    </lineage>
</organism>
<protein>
    <recommendedName>
        <fullName evidence="4">dTDP-4-dehydrorhamnose 3,5-epimerase</fullName>
        <ecNumber evidence="3">5.1.3.13</ecNumber>
    </recommendedName>
    <alternativeName>
        <fullName evidence="6">Thymidine diphospho-4-keto-rhamnose 3,5-epimerase</fullName>
    </alternativeName>
    <alternativeName>
        <fullName evidence="5">dTDP-4-keto-6-deoxyglucose 3,5-epimerase</fullName>
    </alternativeName>
    <alternativeName>
        <fullName evidence="7">dTDP-6-deoxy-D-xylo-4-hexulose 3,5-epimerase</fullName>
    </alternativeName>
</protein>
<comment type="function">
    <text evidence="2">Catalyzes the epimerization of the C3' and C5'positions of dTDP-6-deoxy-D-xylo-4-hexulose, forming dTDP-6-deoxy-L-lyxo-4-hexulose.</text>
</comment>
<proteinExistence type="predicted"/>
<dbReference type="EC" id="5.1.3.13" evidence="3"/>
<dbReference type="SUPFAM" id="SSF51182">
    <property type="entry name" value="RmlC-like cupins"/>
    <property type="match status" value="1"/>
</dbReference>
<comment type="catalytic activity">
    <reaction evidence="1">
        <text>dTDP-4-dehydro-6-deoxy-alpha-D-glucose = dTDP-4-dehydro-beta-L-rhamnose</text>
        <dbReference type="Rhea" id="RHEA:16969"/>
        <dbReference type="ChEBI" id="CHEBI:57649"/>
        <dbReference type="ChEBI" id="CHEBI:62830"/>
        <dbReference type="EC" id="5.1.3.13"/>
    </reaction>
</comment>
<evidence type="ECO:0000313" key="9">
    <source>
        <dbReference type="Proteomes" id="UP000593880"/>
    </source>
</evidence>
<dbReference type="Proteomes" id="UP000593880">
    <property type="component" value="Chromosome"/>
</dbReference>
<accession>A0ABX6UEA0</accession>
<dbReference type="Gene3D" id="2.60.120.10">
    <property type="entry name" value="Jelly Rolls"/>
    <property type="match status" value="1"/>
</dbReference>
<keyword evidence="9" id="KW-1185">Reference proteome</keyword>
<name>A0ABX6UEA0_9BRAD</name>
<dbReference type="InterPro" id="IPR000888">
    <property type="entry name" value="RmlC-like"/>
</dbReference>
<evidence type="ECO:0000256" key="7">
    <source>
        <dbReference type="ARBA" id="ARBA00033311"/>
    </source>
</evidence>